<organism evidence="6 7">
    <name type="scientific">Bacillus solimangrovi</name>
    <dbReference type="NCBI Taxonomy" id="1305675"/>
    <lineage>
        <taxon>Bacteria</taxon>
        <taxon>Bacillati</taxon>
        <taxon>Bacillota</taxon>
        <taxon>Bacilli</taxon>
        <taxon>Bacillales</taxon>
        <taxon>Bacillaceae</taxon>
        <taxon>Bacillus</taxon>
    </lineage>
</organism>
<gene>
    <name evidence="6" type="ORF">BFG57_12015</name>
</gene>
<reference evidence="6 7" key="1">
    <citation type="submission" date="2016-08" db="EMBL/GenBank/DDBJ databases">
        <title>Genome of Bacillus solimangrovi GH2-4.</title>
        <authorList>
            <person name="Lim S."/>
            <person name="Kim B.-C."/>
        </authorList>
    </citation>
    <scope>NUCLEOTIDE SEQUENCE [LARGE SCALE GENOMIC DNA]</scope>
    <source>
        <strain evidence="6 7">GH2-4</strain>
    </source>
</reference>
<evidence type="ECO:0000313" key="7">
    <source>
        <dbReference type="Proteomes" id="UP000095209"/>
    </source>
</evidence>
<evidence type="ECO:0000256" key="2">
    <source>
        <dbReference type="ARBA" id="ARBA00022630"/>
    </source>
</evidence>
<proteinExistence type="inferred from homology"/>
<comment type="similarity">
    <text evidence="1">Belongs to the acyl-CoA dehydrogenase family.</text>
</comment>
<feature type="domain" description="Adaptive response protein AidB N-terminal" evidence="5">
    <location>
        <begin position="23"/>
        <end position="157"/>
    </location>
</feature>
<keyword evidence="3" id="KW-0274">FAD</keyword>
<dbReference type="STRING" id="1305675.BFG57_12015"/>
<dbReference type="PANTHER" id="PTHR42707">
    <property type="entry name" value="ACYL-COA DEHYDROGENASE"/>
    <property type="match status" value="1"/>
</dbReference>
<dbReference type="Pfam" id="PF18158">
    <property type="entry name" value="AidB_N"/>
    <property type="match status" value="1"/>
</dbReference>
<accession>A0A1E5LH18</accession>
<evidence type="ECO:0000259" key="4">
    <source>
        <dbReference type="Pfam" id="PF00441"/>
    </source>
</evidence>
<dbReference type="GO" id="GO:0003995">
    <property type="term" value="F:acyl-CoA dehydrogenase activity"/>
    <property type="evidence" value="ECO:0007669"/>
    <property type="project" value="TreeGrafter"/>
</dbReference>
<keyword evidence="7" id="KW-1185">Reference proteome</keyword>
<evidence type="ECO:0000256" key="1">
    <source>
        <dbReference type="ARBA" id="ARBA00009347"/>
    </source>
</evidence>
<dbReference type="Pfam" id="PF00441">
    <property type="entry name" value="Acyl-CoA_dh_1"/>
    <property type="match status" value="1"/>
</dbReference>
<name>A0A1E5LH18_9BACI</name>
<dbReference type="Proteomes" id="UP000095209">
    <property type="component" value="Unassembled WGS sequence"/>
</dbReference>
<evidence type="ECO:0000256" key="3">
    <source>
        <dbReference type="ARBA" id="ARBA00022827"/>
    </source>
</evidence>
<feature type="domain" description="Acyl-CoA dehydrogenase/oxidase C-terminal" evidence="4">
    <location>
        <begin position="287"/>
        <end position="451"/>
    </location>
</feature>
<dbReference type="EMBL" id="MJEH01000012">
    <property type="protein sequence ID" value="OEH93373.1"/>
    <property type="molecule type" value="Genomic_DNA"/>
</dbReference>
<dbReference type="InterPro" id="IPR009075">
    <property type="entry name" value="AcylCo_DH/oxidase_C"/>
</dbReference>
<dbReference type="RefSeq" id="WP_069716586.1">
    <property type="nucleotide sequence ID" value="NZ_MJEH01000012.1"/>
</dbReference>
<dbReference type="SUPFAM" id="SSF56645">
    <property type="entry name" value="Acyl-CoA dehydrogenase NM domain-like"/>
    <property type="match status" value="1"/>
</dbReference>
<protein>
    <submittedName>
        <fullName evidence="6">Acyl-CoA dehydrogenase</fullName>
    </submittedName>
</protein>
<dbReference type="InterPro" id="IPR036250">
    <property type="entry name" value="AcylCo_DH-like_C"/>
</dbReference>
<comment type="caution">
    <text evidence="6">The sequence shown here is derived from an EMBL/GenBank/DDBJ whole genome shotgun (WGS) entry which is preliminary data.</text>
</comment>
<dbReference type="Gene3D" id="1.20.140.10">
    <property type="entry name" value="Butyryl-CoA Dehydrogenase, subunit A, domain 3"/>
    <property type="match status" value="1"/>
</dbReference>
<dbReference type="AlphaFoldDB" id="A0A1E5LH18"/>
<evidence type="ECO:0000259" key="5">
    <source>
        <dbReference type="Pfam" id="PF18158"/>
    </source>
</evidence>
<dbReference type="InterPro" id="IPR041504">
    <property type="entry name" value="AidB_N"/>
</dbReference>
<evidence type="ECO:0000313" key="6">
    <source>
        <dbReference type="EMBL" id="OEH93373.1"/>
    </source>
</evidence>
<dbReference type="SUPFAM" id="SSF47203">
    <property type="entry name" value="Acyl-CoA dehydrogenase C-terminal domain-like"/>
    <property type="match status" value="1"/>
</dbReference>
<dbReference type="Gene3D" id="2.40.110.20">
    <property type="match status" value="1"/>
</dbReference>
<dbReference type="OrthoDB" id="9771038at2"/>
<dbReference type="PANTHER" id="PTHR42707:SF2">
    <property type="entry name" value="ACD11 DEHYDROGENASE"/>
    <property type="match status" value="1"/>
</dbReference>
<keyword evidence="2" id="KW-0285">Flavoprotein</keyword>
<dbReference type="InterPro" id="IPR009100">
    <property type="entry name" value="AcylCoA_DH/oxidase_NM_dom_sf"/>
</dbReference>
<sequence>MPVTMKSHYSFDQFIRVRDSLDYANNPFLIEVLKSFSEEDLDKHADDIYNFSHKVSTKWKRFVESNARVENHPQLRQYDAYNHRIDEIVRPYEMQVIEQEVSNEKLFSKHTSSEIQAVKRFLLHHNGEAGTMCALACTDGLVAILRQFEDELSTELERILLHCTEGIDGEVALGAQFMSEIQGGSNIPANVLEAVQEGNHYQLYGNKFFCSAAHTDYSVVTARVKDTEYVTTFIVPTWKNSDDKAQKRRNGHVVNRLKWKLGTCELPSGEINYEGAIAYPIGPIEKGVANAVAIVLTRSRLDIAFASSAFLMRASREASLYAHFRDVFDRKIDEFPMAKAQLVKLEDAAKRTTATAFHIYKQYTHINQLIEKGEMSQEIQLKHFQIRELILLQKVFAAEEAVDQLRVAISIFGGHGAIEDFTSIPRLYRDAMVNELWEGPRNVLLAQVYRDLYKRKDTFTPSVFVQELLPNIDAQEKQAFISRLSQLLGSQLYGPPTDENIKAAEEWELLMRELFRTYQEQILKQYPEKSLLPEQILDKVNVR</sequence>
<dbReference type="InterPro" id="IPR052904">
    <property type="entry name" value="Acyl-CoA_dehydrogenase-like"/>
</dbReference>